<protein>
    <recommendedName>
        <fullName evidence="4">Peptidase M12A domain-containing protein</fullName>
    </recommendedName>
</protein>
<feature type="signal peptide" evidence="1">
    <location>
        <begin position="1"/>
        <end position="22"/>
    </location>
</feature>
<reference evidence="2" key="2">
    <citation type="submission" date="2023-05" db="EMBL/GenBank/DDBJ databases">
        <authorList>
            <consortium name="Lawrence Berkeley National Laboratory"/>
            <person name="Steindorff A."/>
            <person name="Hensen N."/>
            <person name="Bonometti L."/>
            <person name="Westerberg I."/>
            <person name="Brannstrom I.O."/>
            <person name="Guillou S."/>
            <person name="Cros-Aarteil S."/>
            <person name="Calhoun S."/>
            <person name="Haridas S."/>
            <person name="Kuo A."/>
            <person name="Mondo S."/>
            <person name="Pangilinan J."/>
            <person name="Riley R."/>
            <person name="Labutti K."/>
            <person name="Andreopoulos B."/>
            <person name="Lipzen A."/>
            <person name="Chen C."/>
            <person name="Yanf M."/>
            <person name="Daum C."/>
            <person name="Ng V."/>
            <person name="Clum A."/>
            <person name="Ohm R."/>
            <person name="Martin F."/>
            <person name="Silar P."/>
            <person name="Natvig D."/>
            <person name="Lalanne C."/>
            <person name="Gautier V."/>
            <person name="Ament-Velasquez S.L."/>
            <person name="Kruys A."/>
            <person name="Hutchinson M.I."/>
            <person name="Powell A.J."/>
            <person name="Barry K."/>
            <person name="Miller A.N."/>
            <person name="Grigoriev I.V."/>
            <person name="Debuchy R."/>
            <person name="Gladieux P."/>
            <person name="Thoren M.H."/>
            <person name="Johannesson H."/>
        </authorList>
    </citation>
    <scope>NUCLEOTIDE SEQUENCE</scope>
    <source>
        <strain evidence="2">PSN243</strain>
    </source>
</reference>
<dbReference type="Gene3D" id="3.40.390.10">
    <property type="entry name" value="Collagenase (Catalytic Domain)"/>
    <property type="match status" value="1"/>
</dbReference>
<reference evidence="2" key="1">
    <citation type="journal article" date="2023" name="Mol. Phylogenet. Evol.">
        <title>Genome-scale phylogeny and comparative genomics of the fungal order Sordariales.</title>
        <authorList>
            <person name="Hensen N."/>
            <person name="Bonometti L."/>
            <person name="Westerberg I."/>
            <person name="Brannstrom I.O."/>
            <person name="Guillou S."/>
            <person name="Cros-Aarteil S."/>
            <person name="Calhoun S."/>
            <person name="Haridas S."/>
            <person name="Kuo A."/>
            <person name="Mondo S."/>
            <person name="Pangilinan J."/>
            <person name="Riley R."/>
            <person name="LaButti K."/>
            <person name="Andreopoulos B."/>
            <person name="Lipzen A."/>
            <person name="Chen C."/>
            <person name="Yan M."/>
            <person name="Daum C."/>
            <person name="Ng V."/>
            <person name="Clum A."/>
            <person name="Steindorff A."/>
            <person name="Ohm R.A."/>
            <person name="Martin F."/>
            <person name="Silar P."/>
            <person name="Natvig D.O."/>
            <person name="Lalanne C."/>
            <person name="Gautier V."/>
            <person name="Ament-Velasquez S.L."/>
            <person name="Kruys A."/>
            <person name="Hutchinson M.I."/>
            <person name="Powell A.J."/>
            <person name="Barry K."/>
            <person name="Miller A.N."/>
            <person name="Grigoriev I.V."/>
            <person name="Debuchy R."/>
            <person name="Gladieux P."/>
            <person name="Hiltunen Thoren M."/>
            <person name="Johannesson H."/>
        </authorList>
    </citation>
    <scope>NUCLEOTIDE SEQUENCE</scope>
    <source>
        <strain evidence="2">PSN243</strain>
    </source>
</reference>
<evidence type="ECO:0000313" key="3">
    <source>
        <dbReference type="Proteomes" id="UP001321760"/>
    </source>
</evidence>
<dbReference type="InterPro" id="IPR024079">
    <property type="entry name" value="MetalloPept_cat_dom_sf"/>
</dbReference>
<gene>
    <name evidence="2" type="ORF">QBC34DRAFT_41785</name>
</gene>
<dbReference type="AlphaFoldDB" id="A0AAV9GVU5"/>
<dbReference type="Proteomes" id="UP001321760">
    <property type="component" value="Unassembled WGS sequence"/>
</dbReference>
<name>A0AAV9GVU5_9PEZI</name>
<evidence type="ECO:0008006" key="4">
    <source>
        <dbReference type="Google" id="ProtNLM"/>
    </source>
</evidence>
<accession>A0AAV9GVU5</accession>
<dbReference type="SUPFAM" id="SSF55486">
    <property type="entry name" value="Metalloproteases ('zincins'), catalytic domain"/>
    <property type="match status" value="1"/>
</dbReference>
<comment type="caution">
    <text evidence="2">The sequence shown here is derived from an EMBL/GenBank/DDBJ whole genome shotgun (WGS) entry which is preliminary data.</text>
</comment>
<organism evidence="2 3">
    <name type="scientific">Podospora aff. communis PSN243</name>
    <dbReference type="NCBI Taxonomy" id="3040156"/>
    <lineage>
        <taxon>Eukaryota</taxon>
        <taxon>Fungi</taxon>
        <taxon>Dikarya</taxon>
        <taxon>Ascomycota</taxon>
        <taxon>Pezizomycotina</taxon>
        <taxon>Sordariomycetes</taxon>
        <taxon>Sordariomycetidae</taxon>
        <taxon>Sordariales</taxon>
        <taxon>Podosporaceae</taxon>
        <taxon>Podospora</taxon>
    </lineage>
</organism>
<proteinExistence type="predicted"/>
<keyword evidence="3" id="KW-1185">Reference proteome</keyword>
<sequence>MANTSLLPLLASLLAFSAPVLGGSRVWEAPLHHTVQLAPIEHVPVDAAGYAIVDNATEAALTKRYLSINPGAGTSPIKLWPDKTISYCFDSLESKDKLGDYLLLAIASWNSATLLDTEYKWKRVHEPGPSCTNSRQRDRILVISYNEDDILATTVGLPPLNANEPEYKGPSMRLSTADNVGQLSVTANVAHEIGHAWGLYHEHQNRHFWTYPYGGHTSDFSGGDVFGANFDCTALKDYNTVRGKIAEKHGATSPQAQELYRLICTEQRAAATWHFSAADWLPIVSPTQGSHGVPVVGATYEHVDWQSIMLYPSGAGGTGTARPITNPSDDPDAFDQRTPVLRRNDGQKIYPNAVPSQGDVAGIRRLYEAADYGSNQGKGFIENLPNEKKNPRFAKFMRDFLKKKDKSCPAPE</sequence>
<dbReference type="GO" id="GO:0008237">
    <property type="term" value="F:metallopeptidase activity"/>
    <property type="evidence" value="ECO:0007669"/>
    <property type="project" value="InterPro"/>
</dbReference>
<dbReference type="EMBL" id="MU865925">
    <property type="protein sequence ID" value="KAK4452187.1"/>
    <property type="molecule type" value="Genomic_DNA"/>
</dbReference>
<evidence type="ECO:0000256" key="1">
    <source>
        <dbReference type="SAM" id="SignalP"/>
    </source>
</evidence>
<evidence type="ECO:0000313" key="2">
    <source>
        <dbReference type="EMBL" id="KAK4452187.1"/>
    </source>
</evidence>
<keyword evidence="1" id="KW-0732">Signal</keyword>
<feature type="chain" id="PRO_5043765406" description="Peptidase M12A domain-containing protein" evidence="1">
    <location>
        <begin position="23"/>
        <end position="412"/>
    </location>
</feature>